<dbReference type="Gene3D" id="1.20.120.530">
    <property type="entry name" value="GntR ligand-binding domain-like"/>
    <property type="match status" value="1"/>
</dbReference>
<dbReference type="Gene3D" id="1.10.10.10">
    <property type="entry name" value="Winged helix-like DNA-binding domain superfamily/Winged helix DNA-binding domain"/>
    <property type="match status" value="1"/>
</dbReference>
<keyword evidence="3" id="KW-0804">Transcription</keyword>
<comment type="caution">
    <text evidence="5">The sequence shown here is derived from an EMBL/GenBank/DDBJ whole genome shotgun (WGS) entry which is preliminary data.</text>
</comment>
<dbReference type="CDD" id="cd07377">
    <property type="entry name" value="WHTH_GntR"/>
    <property type="match status" value="1"/>
</dbReference>
<protein>
    <submittedName>
        <fullName evidence="5">GntR family transcriptional regulator</fullName>
    </submittedName>
</protein>
<dbReference type="PROSITE" id="PS50949">
    <property type="entry name" value="HTH_GNTR"/>
    <property type="match status" value="1"/>
</dbReference>
<dbReference type="EMBL" id="QPEX01000010">
    <property type="protein sequence ID" value="RCS54096.1"/>
    <property type="molecule type" value="Genomic_DNA"/>
</dbReference>
<keyword evidence="2" id="KW-0238">DNA-binding</keyword>
<evidence type="ECO:0000256" key="1">
    <source>
        <dbReference type="ARBA" id="ARBA00023015"/>
    </source>
</evidence>
<proteinExistence type="predicted"/>
<accession>A0A368KUW1</accession>
<sequence>MVDSKKLQRSVEIVEQLREEILSGQLPEGSRLTEMDVSKRFKKGRNAIREAFQKLTHQGLLVTRPNRGVVVASEPPKPIRDLIVPIRQMLEGYALELVFDDLQESDFVGWEAILTRMKAACAARDYAAIAETDIAFHRSLMERTGQPDLLAIWEAMIYRIRSHFRRTQRRCPDPMVIYDEHRAILDCIKSGDLQAALALLNEKIE</sequence>
<dbReference type="InterPro" id="IPR000524">
    <property type="entry name" value="Tscrpt_reg_HTH_GntR"/>
</dbReference>
<keyword evidence="1" id="KW-0805">Transcription regulation</keyword>
<dbReference type="InterPro" id="IPR036390">
    <property type="entry name" value="WH_DNA-bd_sf"/>
</dbReference>
<dbReference type="PANTHER" id="PTHR43537:SF5">
    <property type="entry name" value="UXU OPERON TRANSCRIPTIONAL REGULATOR"/>
    <property type="match status" value="1"/>
</dbReference>
<reference evidence="5 6" key="1">
    <citation type="submission" date="2018-07" db="EMBL/GenBank/DDBJ databases">
        <title>Comparative genomes isolates from brazilian mangrove.</title>
        <authorList>
            <person name="De Araujo J.E."/>
            <person name="Taketani R.G."/>
            <person name="Silva M.C.P."/>
            <person name="Lourenco M.V."/>
            <person name="Oliveira V.M."/>
            <person name="Andreote F.D."/>
        </authorList>
    </citation>
    <scope>NUCLEOTIDE SEQUENCE [LARGE SCALE GENOMIC DNA]</scope>
    <source>
        <strain evidence="5 6">HEX PRIS-MGV</strain>
    </source>
</reference>
<evidence type="ECO:0000313" key="5">
    <source>
        <dbReference type="EMBL" id="RCS54096.1"/>
    </source>
</evidence>
<name>A0A368KUW1_9BACT</name>
<dbReference type="Proteomes" id="UP000253562">
    <property type="component" value="Unassembled WGS sequence"/>
</dbReference>
<dbReference type="OrthoDB" id="9782299at2"/>
<dbReference type="SMART" id="SM00345">
    <property type="entry name" value="HTH_GNTR"/>
    <property type="match status" value="1"/>
</dbReference>
<dbReference type="PANTHER" id="PTHR43537">
    <property type="entry name" value="TRANSCRIPTIONAL REGULATOR, GNTR FAMILY"/>
    <property type="match status" value="1"/>
</dbReference>
<dbReference type="AlphaFoldDB" id="A0A368KUW1"/>
<dbReference type="InterPro" id="IPR036388">
    <property type="entry name" value="WH-like_DNA-bd_sf"/>
</dbReference>
<dbReference type="GO" id="GO:0003700">
    <property type="term" value="F:DNA-binding transcription factor activity"/>
    <property type="evidence" value="ECO:0007669"/>
    <property type="project" value="InterPro"/>
</dbReference>
<dbReference type="RefSeq" id="WP_114367163.1">
    <property type="nucleotide sequence ID" value="NZ_QPEX01000010.1"/>
</dbReference>
<dbReference type="Pfam" id="PF00392">
    <property type="entry name" value="GntR"/>
    <property type="match status" value="1"/>
</dbReference>
<dbReference type="SUPFAM" id="SSF48008">
    <property type="entry name" value="GntR ligand-binding domain-like"/>
    <property type="match status" value="1"/>
</dbReference>
<dbReference type="Pfam" id="PF07729">
    <property type="entry name" value="FCD"/>
    <property type="match status" value="1"/>
</dbReference>
<gene>
    <name evidence="5" type="ORF">DTL42_02790</name>
</gene>
<dbReference type="InterPro" id="IPR008920">
    <property type="entry name" value="TF_FadR/GntR_C"/>
</dbReference>
<dbReference type="GO" id="GO:0003677">
    <property type="term" value="F:DNA binding"/>
    <property type="evidence" value="ECO:0007669"/>
    <property type="project" value="UniProtKB-KW"/>
</dbReference>
<evidence type="ECO:0000313" key="6">
    <source>
        <dbReference type="Proteomes" id="UP000253562"/>
    </source>
</evidence>
<dbReference type="InterPro" id="IPR011711">
    <property type="entry name" value="GntR_C"/>
</dbReference>
<organism evidence="5 6">
    <name type="scientific">Bremerella cremea</name>
    <dbReference type="NCBI Taxonomy" id="1031537"/>
    <lineage>
        <taxon>Bacteria</taxon>
        <taxon>Pseudomonadati</taxon>
        <taxon>Planctomycetota</taxon>
        <taxon>Planctomycetia</taxon>
        <taxon>Pirellulales</taxon>
        <taxon>Pirellulaceae</taxon>
        <taxon>Bremerella</taxon>
    </lineage>
</organism>
<evidence type="ECO:0000256" key="3">
    <source>
        <dbReference type="ARBA" id="ARBA00023163"/>
    </source>
</evidence>
<feature type="domain" description="HTH gntR-type" evidence="4">
    <location>
        <begin position="7"/>
        <end position="74"/>
    </location>
</feature>
<evidence type="ECO:0000259" key="4">
    <source>
        <dbReference type="PROSITE" id="PS50949"/>
    </source>
</evidence>
<dbReference type="SUPFAM" id="SSF46785">
    <property type="entry name" value="Winged helix' DNA-binding domain"/>
    <property type="match status" value="1"/>
</dbReference>
<evidence type="ECO:0000256" key="2">
    <source>
        <dbReference type="ARBA" id="ARBA00023125"/>
    </source>
</evidence>
<dbReference type="SMART" id="SM00895">
    <property type="entry name" value="FCD"/>
    <property type="match status" value="1"/>
</dbReference>